<accession>A0ABP0DF76</accession>
<organism evidence="6 7">
    <name type="scientific">Sporothrix epigloea</name>
    <dbReference type="NCBI Taxonomy" id="1892477"/>
    <lineage>
        <taxon>Eukaryota</taxon>
        <taxon>Fungi</taxon>
        <taxon>Dikarya</taxon>
        <taxon>Ascomycota</taxon>
        <taxon>Pezizomycotina</taxon>
        <taxon>Sordariomycetes</taxon>
        <taxon>Sordariomycetidae</taxon>
        <taxon>Ophiostomatales</taxon>
        <taxon>Ophiostomataceae</taxon>
        <taxon>Sporothrix</taxon>
    </lineage>
</organism>
<feature type="compositionally biased region" description="Low complexity" evidence="4">
    <location>
        <begin position="431"/>
        <end position="441"/>
    </location>
</feature>
<reference evidence="6 7" key="1">
    <citation type="submission" date="2024-01" db="EMBL/GenBank/DDBJ databases">
        <authorList>
            <person name="Allen C."/>
            <person name="Tagirdzhanova G."/>
        </authorList>
    </citation>
    <scope>NUCLEOTIDE SEQUENCE [LARGE SCALE GENOMIC DNA]</scope>
    <source>
        <strain evidence="6 7">CBS 119000</strain>
    </source>
</reference>
<dbReference type="SUPFAM" id="SSF47769">
    <property type="entry name" value="SAM/Pointed domain"/>
    <property type="match status" value="1"/>
</dbReference>
<keyword evidence="1 3" id="KW-0238">DNA-binding</keyword>
<feature type="region of interest" description="Disordered" evidence="4">
    <location>
        <begin position="454"/>
        <end position="476"/>
    </location>
</feature>
<feature type="domain" description="HMG box" evidence="5">
    <location>
        <begin position="142"/>
        <end position="208"/>
    </location>
</feature>
<dbReference type="SMART" id="SM00398">
    <property type="entry name" value="HMG"/>
    <property type="match status" value="1"/>
</dbReference>
<evidence type="ECO:0000256" key="2">
    <source>
        <dbReference type="ARBA" id="ARBA00023242"/>
    </source>
</evidence>
<protein>
    <recommendedName>
        <fullName evidence="5">HMG box domain-containing protein</fullName>
    </recommendedName>
</protein>
<evidence type="ECO:0000313" key="7">
    <source>
        <dbReference type="Proteomes" id="UP001642502"/>
    </source>
</evidence>
<feature type="compositionally biased region" description="Basic and acidic residues" evidence="4">
    <location>
        <begin position="283"/>
        <end position="292"/>
    </location>
</feature>
<dbReference type="CDD" id="cd09487">
    <property type="entry name" value="SAM_superfamily"/>
    <property type="match status" value="1"/>
</dbReference>
<evidence type="ECO:0000313" key="6">
    <source>
        <dbReference type="EMBL" id="CAK7266883.1"/>
    </source>
</evidence>
<feature type="compositionally biased region" description="Polar residues" evidence="4">
    <location>
        <begin position="416"/>
        <end position="425"/>
    </location>
</feature>
<keyword evidence="2 3" id="KW-0539">Nucleus</keyword>
<dbReference type="EMBL" id="CAWUON010000022">
    <property type="protein sequence ID" value="CAK7266883.1"/>
    <property type="molecule type" value="Genomic_DNA"/>
</dbReference>
<evidence type="ECO:0000259" key="5">
    <source>
        <dbReference type="PROSITE" id="PS50118"/>
    </source>
</evidence>
<dbReference type="SUPFAM" id="SSF47095">
    <property type="entry name" value="HMG-box"/>
    <property type="match status" value="1"/>
</dbReference>
<feature type="compositionally biased region" description="Low complexity" evidence="4">
    <location>
        <begin position="454"/>
        <end position="467"/>
    </location>
</feature>
<comment type="caution">
    <text evidence="6">The sequence shown here is derived from an EMBL/GenBank/DDBJ whole genome shotgun (WGS) entry which is preliminary data.</text>
</comment>
<feature type="compositionally biased region" description="Low complexity" evidence="4">
    <location>
        <begin position="490"/>
        <end position="568"/>
    </location>
</feature>
<dbReference type="Gene3D" id="1.10.30.10">
    <property type="entry name" value="High mobility group box domain"/>
    <property type="match status" value="1"/>
</dbReference>
<keyword evidence="7" id="KW-1185">Reference proteome</keyword>
<feature type="region of interest" description="Disordered" evidence="4">
    <location>
        <begin position="122"/>
        <end position="145"/>
    </location>
</feature>
<evidence type="ECO:0000256" key="4">
    <source>
        <dbReference type="SAM" id="MobiDB-lite"/>
    </source>
</evidence>
<feature type="compositionally biased region" description="Polar residues" evidence="4">
    <location>
        <begin position="350"/>
        <end position="364"/>
    </location>
</feature>
<feature type="compositionally biased region" description="Polar residues" evidence="4">
    <location>
        <begin position="245"/>
        <end position="262"/>
    </location>
</feature>
<feature type="region of interest" description="Disordered" evidence="4">
    <location>
        <begin position="245"/>
        <end position="441"/>
    </location>
</feature>
<dbReference type="InterPro" id="IPR009071">
    <property type="entry name" value="HMG_box_dom"/>
</dbReference>
<feature type="compositionally biased region" description="Basic and acidic residues" evidence="4">
    <location>
        <begin position="263"/>
        <end position="276"/>
    </location>
</feature>
<dbReference type="PANTHER" id="PTHR46040">
    <property type="entry name" value="HIGH MOBILITY GROUP PROTEIN 2"/>
    <property type="match status" value="1"/>
</dbReference>
<gene>
    <name evidence="6" type="ORF">SEPCBS119000_002257</name>
</gene>
<dbReference type="PROSITE" id="PS50118">
    <property type="entry name" value="HMG_BOX_2"/>
    <property type="match status" value="1"/>
</dbReference>
<dbReference type="Pfam" id="PF00505">
    <property type="entry name" value="HMG_box"/>
    <property type="match status" value="1"/>
</dbReference>
<evidence type="ECO:0000256" key="1">
    <source>
        <dbReference type="ARBA" id="ARBA00023125"/>
    </source>
</evidence>
<dbReference type="Gene3D" id="1.10.150.50">
    <property type="entry name" value="Transcription Factor, Ets-1"/>
    <property type="match status" value="1"/>
</dbReference>
<dbReference type="InterPro" id="IPR051965">
    <property type="entry name" value="ChromReg_NeuronalGeneExpr"/>
</dbReference>
<feature type="DNA-binding region" description="HMG box" evidence="3">
    <location>
        <begin position="142"/>
        <end position="208"/>
    </location>
</feature>
<feature type="region of interest" description="Disordered" evidence="4">
    <location>
        <begin position="488"/>
        <end position="568"/>
    </location>
</feature>
<dbReference type="InterPro" id="IPR013761">
    <property type="entry name" value="SAM/pointed_sf"/>
</dbReference>
<dbReference type="InterPro" id="IPR036910">
    <property type="entry name" value="HMG_box_dom_sf"/>
</dbReference>
<feature type="region of interest" description="Disordered" evidence="4">
    <location>
        <begin position="1"/>
        <end position="40"/>
    </location>
</feature>
<sequence length="640" mass="69906">MDQETDASEARTAGVDEQAVNEPAKIKAEDTTSPAETTDETAQRLNVVLEELNLSQYYTSFVDHGFDTWDTILDITESDLRIANFRGVAPDVALSAQAQSWDDAALSQELKREHNTAMRHAAAGGLAKRRYRRHPKADESAPERPPSAYVLFSNKIREELRGRAMTFTEIAKHVGESWQGLTATQREPYETQAQLAKEKYNSDLATYKKTDAYKKYLVYLQEFRAKHSAPTQDKDALKRIKLCESQPTSTEPLDTCSASSPTHSDHHDDSEHDRHERQHNKRARDPTDDHSSRSGSESPHGDAAHHSRKRRCGSVGSASDISVPPTPTMVDHPHGGVLLLPTKDLPASPQPLSSRPDSPTQHETTAPLPARNNSNNGGAHKTVPAQLNLPSLSHMFDADYPQRSPAPVSGADTLAVANNNGTASPSRLPHSLSMSNSNASNTSLASAASSYFAASNGSSASSSGSGSHPRTPLEGSMPIHALLSGETAKLVSSPASPPLSSVSPRSAPAHNHSQSQMPSYVSSYPQSYSQSYSQSYPQSQSQLHQQHLAQQYHHPSQPSPPHQYQQSCQQPCPLYAHQHVHHGPAHIYQHAVSPRHSPPPTAWSYGHTSDLMERHPSMHGDYGMGSMARHVAPTSYQFRS</sequence>
<evidence type="ECO:0000256" key="3">
    <source>
        <dbReference type="PROSITE-ProRule" id="PRU00267"/>
    </source>
</evidence>
<dbReference type="PANTHER" id="PTHR46040:SF3">
    <property type="entry name" value="HIGH MOBILITY GROUP PROTEIN 2"/>
    <property type="match status" value="1"/>
</dbReference>
<name>A0ABP0DF76_9PEZI</name>
<dbReference type="Proteomes" id="UP001642502">
    <property type="component" value="Unassembled WGS sequence"/>
</dbReference>
<proteinExistence type="predicted"/>